<name>A0A4Q1BTM5_TREME</name>
<dbReference type="Pfam" id="PF00294">
    <property type="entry name" value="PfkB"/>
    <property type="match status" value="2"/>
</dbReference>
<proteinExistence type="inferred from homology"/>
<dbReference type="InterPro" id="IPR011611">
    <property type="entry name" value="PfkB_dom"/>
</dbReference>
<keyword evidence="2" id="KW-0479">Metal-binding</keyword>
<dbReference type="GO" id="GO:0046872">
    <property type="term" value="F:metal ion binding"/>
    <property type="evidence" value="ECO:0007669"/>
    <property type="project" value="UniProtKB-KW"/>
</dbReference>
<dbReference type="HAMAP" id="MF_01876">
    <property type="entry name" value="PsiMP_glycosidase"/>
    <property type="match status" value="1"/>
</dbReference>
<dbReference type="OrthoDB" id="198885at2759"/>
<feature type="region of interest" description="Disordered" evidence="8">
    <location>
        <begin position="340"/>
        <end position="366"/>
    </location>
</feature>
<keyword evidence="1" id="KW-0808">Transferase</keyword>
<evidence type="ECO:0000256" key="4">
    <source>
        <dbReference type="ARBA" id="ARBA00022801"/>
    </source>
</evidence>
<keyword evidence="7" id="KW-0326">Glycosidase</keyword>
<evidence type="ECO:0000256" key="3">
    <source>
        <dbReference type="ARBA" id="ARBA00022777"/>
    </source>
</evidence>
<accession>A0A4Q1BTM5</accession>
<dbReference type="STRING" id="5217.A0A4Q1BTM5"/>
<feature type="domain" description="Carbohydrate kinase PfkB" evidence="9">
    <location>
        <begin position="729"/>
        <end position="767"/>
    </location>
</feature>
<evidence type="ECO:0000256" key="7">
    <source>
        <dbReference type="ARBA" id="ARBA00023295"/>
    </source>
</evidence>
<evidence type="ECO:0000256" key="6">
    <source>
        <dbReference type="ARBA" id="ARBA00023239"/>
    </source>
</evidence>
<dbReference type="EMBL" id="SDIL01000009">
    <property type="protein sequence ID" value="RXK41433.1"/>
    <property type="molecule type" value="Genomic_DNA"/>
</dbReference>
<dbReference type="InterPro" id="IPR029056">
    <property type="entry name" value="Ribokinase-like"/>
</dbReference>
<dbReference type="GO" id="GO:0016798">
    <property type="term" value="F:hydrolase activity, acting on glycosyl bonds"/>
    <property type="evidence" value="ECO:0007669"/>
    <property type="project" value="UniProtKB-KW"/>
</dbReference>
<feature type="region of interest" description="Disordered" evidence="8">
    <location>
        <begin position="385"/>
        <end position="404"/>
    </location>
</feature>
<dbReference type="InterPro" id="IPR022830">
    <property type="entry name" value="Indigdn_synthA-like"/>
</dbReference>
<feature type="compositionally biased region" description="Polar residues" evidence="8">
    <location>
        <begin position="677"/>
        <end position="691"/>
    </location>
</feature>
<keyword evidence="11" id="KW-1185">Reference proteome</keyword>
<dbReference type="VEuPathDB" id="FungiDB:TREMEDRAFT_68967"/>
<dbReference type="Proteomes" id="UP000289152">
    <property type="component" value="Unassembled WGS sequence"/>
</dbReference>
<dbReference type="FunCoup" id="A0A4Q1BTM5">
    <property type="interactions" value="22"/>
</dbReference>
<organism evidence="10 11">
    <name type="scientific">Tremella mesenterica</name>
    <name type="common">Jelly fungus</name>
    <dbReference type="NCBI Taxonomy" id="5217"/>
    <lineage>
        <taxon>Eukaryota</taxon>
        <taxon>Fungi</taxon>
        <taxon>Dikarya</taxon>
        <taxon>Basidiomycota</taxon>
        <taxon>Agaricomycotina</taxon>
        <taxon>Tremellomycetes</taxon>
        <taxon>Tremellales</taxon>
        <taxon>Tremellaceae</taxon>
        <taxon>Tremella</taxon>
    </lineage>
</organism>
<feature type="compositionally biased region" description="Low complexity" evidence="8">
    <location>
        <begin position="342"/>
        <end position="353"/>
    </location>
</feature>
<evidence type="ECO:0000256" key="5">
    <source>
        <dbReference type="ARBA" id="ARBA00023211"/>
    </source>
</evidence>
<keyword evidence="5" id="KW-0464">Manganese</keyword>
<dbReference type="GO" id="GO:0004730">
    <property type="term" value="F:pseudouridylate synthase activity"/>
    <property type="evidence" value="ECO:0007669"/>
    <property type="project" value="InterPro"/>
</dbReference>
<evidence type="ECO:0000256" key="8">
    <source>
        <dbReference type="SAM" id="MobiDB-lite"/>
    </source>
</evidence>
<dbReference type="PROSITE" id="PS00584">
    <property type="entry name" value="PFKB_KINASES_2"/>
    <property type="match status" value="1"/>
</dbReference>
<dbReference type="InParanoid" id="A0A4Q1BTM5"/>
<gene>
    <name evidence="10" type="ORF">M231_01339</name>
</gene>
<feature type="domain" description="Carbohydrate kinase PfkB" evidence="9">
    <location>
        <begin position="370"/>
        <end position="582"/>
    </location>
</feature>
<comment type="caution">
    <text evidence="10">The sequence shown here is derived from an EMBL/GenBank/DDBJ whole genome shotgun (WGS) entry which is preliminary data.</text>
</comment>
<dbReference type="AlphaFoldDB" id="A0A4Q1BTM5"/>
<protein>
    <recommendedName>
        <fullName evidence="9">Carbohydrate kinase PfkB domain-containing protein</fullName>
    </recommendedName>
</protein>
<dbReference type="InterPro" id="IPR007342">
    <property type="entry name" value="PsuG"/>
</dbReference>
<dbReference type="Gene3D" id="3.40.1190.20">
    <property type="match status" value="1"/>
</dbReference>
<dbReference type="SUPFAM" id="SSF110581">
    <property type="entry name" value="Indigoidine synthase A-like"/>
    <property type="match status" value="1"/>
</dbReference>
<keyword evidence="3" id="KW-0418">Kinase</keyword>
<evidence type="ECO:0000313" key="10">
    <source>
        <dbReference type="EMBL" id="RXK41433.1"/>
    </source>
</evidence>
<evidence type="ECO:0000259" key="9">
    <source>
        <dbReference type="Pfam" id="PF00294"/>
    </source>
</evidence>
<evidence type="ECO:0000313" key="11">
    <source>
        <dbReference type="Proteomes" id="UP000289152"/>
    </source>
</evidence>
<dbReference type="PANTHER" id="PTHR42909:SF1">
    <property type="entry name" value="CARBOHYDRATE KINASE PFKB DOMAIN-CONTAINING PROTEIN"/>
    <property type="match status" value="1"/>
</dbReference>
<dbReference type="PANTHER" id="PTHR42909">
    <property type="entry name" value="ZGC:136858"/>
    <property type="match status" value="1"/>
</dbReference>
<dbReference type="Pfam" id="PF04227">
    <property type="entry name" value="Indigoidine_A"/>
    <property type="match status" value="1"/>
</dbReference>
<evidence type="ECO:0000256" key="1">
    <source>
        <dbReference type="ARBA" id="ARBA00022679"/>
    </source>
</evidence>
<dbReference type="GO" id="GO:0016301">
    <property type="term" value="F:kinase activity"/>
    <property type="evidence" value="ECO:0007669"/>
    <property type="project" value="UniProtKB-KW"/>
</dbReference>
<reference evidence="10 11" key="1">
    <citation type="submission" date="2016-06" db="EMBL/GenBank/DDBJ databases">
        <title>Evolution of pathogenesis and genome organization in the Tremellales.</title>
        <authorList>
            <person name="Cuomo C."/>
            <person name="Litvintseva A."/>
            <person name="Heitman J."/>
            <person name="Chen Y."/>
            <person name="Sun S."/>
            <person name="Springer D."/>
            <person name="Dromer F."/>
            <person name="Young S."/>
            <person name="Zeng Q."/>
            <person name="Chapman S."/>
            <person name="Gujja S."/>
            <person name="Saif S."/>
            <person name="Birren B."/>
        </authorList>
    </citation>
    <scope>NUCLEOTIDE SEQUENCE [LARGE SCALE GENOMIC DNA]</scope>
    <source>
        <strain evidence="10 11">ATCC 28783</strain>
    </source>
</reference>
<dbReference type="GO" id="GO:0005737">
    <property type="term" value="C:cytoplasm"/>
    <property type="evidence" value="ECO:0007669"/>
    <property type="project" value="TreeGrafter"/>
</dbReference>
<feature type="compositionally biased region" description="Basic and acidic residues" evidence="8">
    <location>
        <begin position="692"/>
        <end position="701"/>
    </location>
</feature>
<feature type="region of interest" description="Disordered" evidence="8">
    <location>
        <begin position="677"/>
        <end position="701"/>
    </location>
</feature>
<evidence type="ECO:0000256" key="2">
    <source>
        <dbReference type="ARBA" id="ARBA00022723"/>
    </source>
</evidence>
<dbReference type="SUPFAM" id="SSF53613">
    <property type="entry name" value="Ribokinase-like"/>
    <property type="match status" value="1"/>
</dbReference>
<sequence>MGQSVPFRPPKATLTAQNGRLVLSEEVQHALSTHSPIVALESTIITHGMPHPTNLSTALSVESILRSEGVTPATIAILQGVVHVGLTSSQLEQLSDPELTGTVKVSRRDLGAVISMGLTGGTTVAGTMFIARSLGIGLFVTGGIGGVHRGAEKSMDISADLMELGRTPVAVVCAGAKSILDIPKTLEVLETQGVCVASYGDKNDFPAFYSPTSGYKSPWQISDPTSAASLIHTNLTLPEPLVTLLAVPIPSTYTVEGQEVQESVEIAIRESVEQGIDKRGKEVTPWLLKRVGELSGGKALRLNVKLIENNAAVGAAVALELNKLEKNEKINATSIAYYTTRGSSSSDSAPQQSGGNGRDDGQNETLPQPTVLVFGAAAIDITSSASKSLEDRTTTPGEIRVSPGGVGRNIAEAAQNLLPPNSVRLISSIGATILPRSTVEITDDLGLILKSEMLRMGLRTDGLINHVGSRTASCSLMLEKQDLVVGVADMDIIHNLTPDKVIHAIEQTPGVQIVAFDLNLKPESIIALLKTCMKLKIPTLCDPTSISKSLHLIKSIDELPNYQLTHLSPNLLELEIISSHLYRSSNRIDAVPELNLDLNRDIPREVLESLSRNGWNSEIVRQALRLLKITKHVWLKGGPKGVLHLTLDHTPTSTTNSKSTSAVMSTWTTTLHSMSKHTSQISPSGHHTNPIKQDDSSEVTRRVMERETKSRFDIHISSSLHLIIHHHPPPHISQSQIVSTTGAGDTLVGGIIAGLLSGEKEEEWMNKAVERVGKTMRSRRAVG</sequence>
<keyword evidence="6" id="KW-0456">Lyase</keyword>
<dbReference type="Gene3D" id="3.40.1790.10">
    <property type="entry name" value="Indigoidine synthase domain"/>
    <property type="match status" value="1"/>
</dbReference>
<keyword evidence="4" id="KW-0378">Hydrolase</keyword>
<dbReference type="InterPro" id="IPR002173">
    <property type="entry name" value="Carboh/pur_kinase_PfkB_CS"/>
</dbReference>